<dbReference type="CDD" id="cd00383">
    <property type="entry name" value="trans_reg_C"/>
    <property type="match status" value="1"/>
</dbReference>
<evidence type="ECO:0000256" key="3">
    <source>
        <dbReference type="SAM" id="MobiDB-lite"/>
    </source>
</evidence>
<feature type="DNA-binding region" description="OmpR/PhoB-type" evidence="2">
    <location>
        <begin position="1"/>
        <end position="97"/>
    </location>
</feature>
<keyword evidence="4" id="KW-0472">Membrane</keyword>
<dbReference type="PROSITE" id="PS51755">
    <property type="entry name" value="OMPR_PHOB"/>
    <property type="match status" value="1"/>
</dbReference>
<dbReference type="GO" id="GO:0006355">
    <property type="term" value="P:regulation of DNA-templated transcription"/>
    <property type="evidence" value="ECO:0007669"/>
    <property type="project" value="InterPro"/>
</dbReference>
<feature type="region of interest" description="Disordered" evidence="3">
    <location>
        <begin position="142"/>
        <end position="178"/>
    </location>
</feature>
<dbReference type="SUPFAM" id="SSF46894">
    <property type="entry name" value="C-terminal effector domain of the bipartite response regulators"/>
    <property type="match status" value="1"/>
</dbReference>
<dbReference type="Gene3D" id="1.10.10.10">
    <property type="entry name" value="Winged helix-like DNA-binding domain superfamily/Winged helix DNA-binding domain"/>
    <property type="match status" value="1"/>
</dbReference>
<organism evidence="6 7">
    <name type="scientific">Sediminibacterium ginsengisoli</name>
    <dbReference type="NCBI Taxonomy" id="413434"/>
    <lineage>
        <taxon>Bacteria</taxon>
        <taxon>Pseudomonadati</taxon>
        <taxon>Bacteroidota</taxon>
        <taxon>Chitinophagia</taxon>
        <taxon>Chitinophagales</taxon>
        <taxon>Chitinophagaceae</taxon>
        <taxon>Sediminibacterium</taxon>
    </lineage>
</organism>
<keyword evidence="4" id="KW-0812">Transmembrane</keyword>
<keyword evidence="7" id="KW-1185">Reference proteome</keyword>
<dbReference type="GO" id="GO:0003677">
    <property type="term" value="F:DNA binding"/>
    <property type="evidence" value="ECO:0007669"/>
    <property type="project" value="UniProtKB-UniRule"/>
</dbReference>
<dbReference type="RefSeq" id="WP_176113042.1">
    <property type="nucleotide sequence ID" value="NZ_FUWH01000012.1"/>
</dbReference>
<dbReference type="InterPro" id="IPR001867">
    <property type="entry name" value="OmpR/PhoB-type_DNA-bd"/>
</dbReference>
<feature type="compositionally biased region" description="Basic and acidic residues" evidence="3">
    <location>
        <begin position="158"/>
        <end position="178"/>
    </location>
</feature>
<gene>
    <name evidence="6" type="ORF">SAMN04488132_1124</name>
</gene>
<dbReference type="AlphaFoldDB" id="A0A1T4RET5"/>
<evidence type="ECO:0000256" key="4">
    <source>
        <dbReference type="SAM" id="Phobius"/>
    </source>
</evidence>
<dbReference type="EMBL" id="FUWH01000012">
    <property type="protein sequence ID" value="SKA14522.1"/>
    <property type="molecule type" value="Genomic_DNA"/>
</dbReference>
<dbReference type="Pfam" id="PF00486">
    <property type="entry name" value="Trans_reg_C"/>
    <property type="match status" value="1"/>
</dbReference>
<evidence type="ECO:0000256" key="1">
    <source>
        <dbReference type="ARBA" id="ARBA00023125"/>
    </source>
</evidence>
<evidence type="ECO:0000259" key="5">
    <source>
        <dbReference type="PROSITE" id="PS51755"/>
    </source>
</evidence>
<keyword evidence="4" id="KW-1133">Transmembrane helix</keyword>
<dbReference type="SMART" id="SM00862">
    <property type="entry name" value="Trans_reg_C"/>
    <property type="match status" value="1"/>
</dbReference>
<feature type="transmembrane region" description="Helical" evidence="4">
    <location>
        <begin position="118"/>
        <end position="138"/>
    </location>
</feature>
<proteinExistence type="predicted"/>
<accession>A0A1T4RET5</accession>
<dbReference type="STRING" id="413434.SAMN04488132_1124"/>
<reference evidence="6 7" key="1">
    <citation type="submission" date="2017-02" db="EMBL/GenBank/DDBJ databases">
        <authorList>
            <person name="Peterson S.W."/>
        </authorList>
    </citation>
    <scope>NUCLEOTIDE SEQUENCE [LARGE SCALE GENOMIC DNA]</scope>
    <source>
        <strain evidence="6 7">DSM 22335</strain>
    </source>
</reference>
<keyword evidence="1 2" id="KW-0238">DNA-binding</keyword>
<feature type="domain" description="OmpR/PhoB-type" evidence="5">
    <location>
        <begin position="1"/>
        <end position="97"/>
    </location>
</feature>
<dbReference type="InterPro" id="IPR036388">
    <property type="entry name" value="WH-like_DNA-bd_sf"/>
</dbReference>
<name>A0A1T4RET5_9BACT</name>
<protein>
    <submittedName>
        <fullName evidence="6">Transcriptional regulatory protein, C terminal</fullName>
    </submittedName>
</protein>
<sequence>MRFNRRFEIDVNRNQVTDLQLNREIKLEPRVMKVLQYLLDKKGQVVTREELAETIWDNYGGAEDALTQAISVLRKTLDDAGKELIRTVPKKGYILEETITDSGEFTSEQTVQKQNPRLYWVAGLVILAMLAGIIYSNLRSRASGHDNAEPQADSQTIQREREQNQYYGSEKDTIPPAR</sequence>
<evidence type="ECO:0000313" key="7">
    <source>
        <dbReference type="Proteomes" id="UP000190888"/>
    </source>
</evidence>
<dbReference type="InterPro" id="IPR016032">
    <property type="entry name" value="Sig_transdc_resp-reg_C-effctor"/>
</dbReference>
<evidence type="ECO:0000256" key="2">
    <source>
        <dbReference type="PROSITE-ProRule" id="PRU01091"/>
    </source>
</evidence>
<dbReference type="Proteomes" id="UP000190888">
    <property type="component" value="Unassembled WGS sequence"/>
</dbReference>
<dbReference type="GO" id="GO:0000160">
    <property type="term" value="P:phosphorelay signal transduction system"/>
    <property type="evidence" value="ECO:0007669"/>
    <property type="project" value="InterPro"/>
</dbReference>
<evidence type="ECO:0000313" key="6">
    <source>
        <dbReference type="EMBL" id="SKA14522.1"/>
    </source>
</evidence>